<feature type="domain" description="F-box/LRR-repeat protein 15-like leucin rich repeat" evidence="1">
    <location>
        <begin position="78"/>
        <end position="219"/>
    </location>
</feature>
<dbReference type="SUPFAM" id="SSF52047">
    <property type="entry name" value="RNI-like"/>
    <property type="match status" value="1"/>
</dbReference>
<dbReference type="Proteomes" id="UP000515158">
    <property type="component" value="Unplaced"/>
</dbReference>
<dbReference type="GO" id="GO:0019005">
    <property type="term" value="C:SCF ubiquitin ligase complex"/>
    <property type="evidence" value="ECO:0007669"/>
    <property type="project" value="TreeGrafter"/>
</dbReference>
<reference evidence="3" key="1">
    <citation type="submission" date="2025-08" db="UniProtKB">
        <authorList>
            <consortium name="RefSeq"/>
        </authorList>
    </citation>
    <scope>IDENTIFICATION</scope>
    <source>
        <tissue evidence="3">Total insect</tissue>
    </source>
</reference>
<dbReference type="GO" id="GO:0031146">
    <property type="term" value="P:SCF-dependent proteasomal ubiquitin-dependent protein catabolic process"/>
    <property type="evidence" value="ECO:0007669"/>
    <property type="project" value="TreeGrafter"/>
</dbReference>
<dbReference type="InterPro" id="IPR057207">
    <property type="entry name" value="FBXL15_LRR"/>
</dbReference>
<keyword evidence="2" id="KW-1185">Reference proteome</keyword>
<dbReference type="InterPro" id="IPR032675">
    <property type="entry name" value="LRR_dom_sf"/>
</dbReference>
<dbReference type="SMART" id="SM00367">
    <property type="entry name" value="LRR_CC"/>
    <property type="match status" value="5"/>
</dbReference>
<evidence type="ECO:0000313" key="2">
    <source>
        <dbReference type="Proteomes" id="UP000515158"/>
    </source>
</evidence>
<accession>A0A6P8ZYN2</accession>
<evidence type="ECO:0000259" key="1">
    <source>
        <dbReference type="Pfam" id="PF25372"/>
    </source>
</evidence>
<dbReference type="PANTHER" id="PTHR13318:SF105">
    <property type="entry name" value="F-BOX_LRR-REPEAT PROTEIN 3"/>
    <property type="match status" value="1"/>
</dbReference>
<protein>
    <submittedName>
        <fullName evidence="3">Protein AMN1 homolog</fullName>
    </submittedName>
</protein>
<dbReference type="InParanoid" id="A0A6P8ZYN2"/>
<name>A0A6P8ZYN2_THRPL</name>
<dbReference type="GeneID" id="117650960"/>
<dbReference type="PANTHER" id="PTHR13318">
    <property type="entry name" value="PARTNER OF PAIRED, ISOFORM B-RELATED"/>
    <property type="match status" value="1"/>
</dbReference>
<dbReference type="InterPro" id="IPR006553">
    <property type="entry name" value="Leu-rich_rpt_Cys-con_subtyp"/>
</dbReference>
<dbReference type="Gene3D" id="3.80.10.10">
    <property type="entry name" value="Ribonuclease Inhibitor"/>
    <property type="match status" value="1"/>
</dbReference>
<evidence type="ECO:0000313" key="3">
    <source>
        <dbReference type="RefSeq" id="XP_034250527.1"/>
    </source>
</evidence>
<sequence length="263" mass="28966">MNIYAELWRSVPISSLFSLSLEALAECLDPHVELLHILPRSLKTKLLTIACKRGTLTTPSIESLLHSELRTLNLSECNVTDGMLKAIQVCSQLRKLDLNPGRNQDRNLSRDALLSLWPSLPVLKILYLRRCPGVTDDVIKAIAESCPNLTELDVGGCHAITDAAPVALTRTLTHLTSLNLSGTQVGDEGLLELVQGNCGKSLTELNINHCMKVTDFSIQCIAQNCRNMSILVFQGCPISADSHYALENIYAEAKVRQLAWTVY</sequence>
<dbReference type="OrthoDB" id="10257471at2759"/>
<organism evidence="3">
    <name type="scientific">Thrips palmi</name>
    <name type="common">Melon thrips</name>
    <dbReference type="NCBI Taxonomy" id="161013"/>
    <lineage>
        <taxon>Eukaryota</taxon>
        <taxon>Metazoa</taxon>
        <taxon>Ecdysozoa</taxon>
        <taxon>Arthropoda</taxon>
        <taxon>Hexapoda</taxon>
        <taxon>Insecta</taxon>
        <taxon>Pterygota</taxon>
        <taxon>Neoptera</taxon>
        <taxon>Paraneoptera</taxon>
        <taxon>Thysanoptera</taxon>
        <taxon>Terebrantia</taxon>
        <taxon>Thripoidea</taxon>
        <taxon>Thripidae</taxon>
        <taxon>Thrips</taxon>
    </lineage>
</organism>
<proteinExistence type="predicted"/>
<dbReference type="Pfam" id="PF25372">
    <property type="entry name" value="DUF7885"/>
    <property type="match status" value="1"/>
</dbReference>
<dbReference type="RefSeq" id="XP_034250527.1">
    <property type="nucleotide sequence ID" value="XM_034394636.1"/>
</dbReference>
<dbReference type="AlphaFoldDB" id="A0A6P8ZYN2"/>
<dbReference type="KEGG" id="tpal:117650960"/>
<gene>
    <name evidence="3" type="primary">LOC117650960</name>
</gene>